<keyword evidence="5" id="KW-0999">Mitochondrion inner membrane</keyword>
<comment type="subcellular location">
    <subcellularLocation>
        <location evidence="1">Mitochondrion inner membrane</location>
        <topology evidence="1">Peripheral membrane protein</topology>
        <orientation evidence="1">Matrix side</orientation>
    </subcellularLocation>
</comment>
<evidence type="ECO:0000256" key="1">
    <source>
        <dbReference type="ARBA" id="ARBA00004443"/>
    </source>
</evidence>
<comment type="similarity">
    <text evidence="2">Belongs to the complex I LYR family.</text>
</comment>
<organism evidence="10 11">
    <name type="scientific">Tribonema minus</name>
    <dbReference type="NCBI Taxonomy" id="303371"/>
    <lineage>
        <taxon>Eukaryota</taxon>
        <taxon>Sar</taxon>
        <taxon>Stramenopiles</taxon>
        <taxon>Ochrophyta</taxon>
        <taxon>PX clade</taxon>
        <taxon>Xanthophyceae</taxon>
        <taxon>Tribonematales</taxon>
        <taxon>Tribonemataceae</taxon>
        <taxon>Tribonema</taxon>
    </lineage>
</organism>
<keyword evidence="7" id="KW-0496">Mitochondrion</keyword>
<sequence>VAQGLRNAIFKSGGGFLGGSTAPIMDLYRSICREIPRVLTIYDVDMDPAVARRKVNELFRKNGHLQDPEVIKIVVSKGYMELEETVLQFKQRTHLMRLL</sequence>
<evidence type="ECO:0000256" key="2">
    <source>
        <dbReference type="ARBA" id="ARBA00009508"/>
    </source>
</evidence>
<reference evidence="10" key="1">
    <citation type="submission" date="2021-02" db="EMBL/GenBank/DDBJ databases">
        <title>First Annotated Genome of the Yellow-green Alga Tribonema minus.</title>
        <authorList>
            <person name="Mahan K.M."/>
        </authorList>
    </citation>
    <scope>NUCLEOTIDE SEQUENCE</scope>
    <source>
        <strain evidence="10">UTEX B ZZ1240</strain>
    </source>
</reference>
<gene>
    <name evidence="10" type="ORF">JKP88DRAFT_154756</name>
</gene>
<dbReference type="GO" id="GO:0005743">
    <property type="term" value="C:mitochondrial inner membrane"/>
    <property type="evidence" value="ECO:0007669"/>
    <property type="project" value="UniProtKB-SubCell"/>
</dbReference>
<keyword evidence="4" id="KW-0679">Respiratory chain</keyword>
<evidence type="ECO:0000256" key="8">
    <source>
        <dbReference type="ARBA" id="ARBA00023136"/>
    </source>
</evidence>
<evidence type="ECO:0000256" key="4">
    <source>
        <dbReference type="ARBA" id="ARBA00022660"/>
    </source>
</evidence>
<evidence type="ECO:0000256" key="6">
    <source>
        <dbReference type="ARBA" id="ARBA00022982"/>
    </source>
</evidence>
<name>A0A835YPN0_9STRA</name>
<feature type="non-terminal residue" evidence="10">
    <location>
        <position position="99"/>
    </location>
</feature>
<accession>A0A835YPN0</accession>
<keyword evidence="11" id="KW-1185">Reference proteome</keyword>
<keyword evidence="8" id="KW-0472">Membrane</keyword>
<feature type="non-terminal residue" evidence="10">
    <location>
        <position position="1"/>
    </location>
</feature>
<evidence type="ECO:0000256" key="5">
    <source>
        <dbReference type="ARBA" id="ARBA00022792"/>
    </source>
</evidence>
<dbReference type="PANTHER" id="PTHR12964">
    <property type="entry name" value="NADH-UBIQUINONE OXIDOREDUCTASE B14 SUBUNIT"/>
    <property type="match status" value="1"/>
</dbReference>
<evidence type="ECO:0000256" key="3">
    <source>
        <dbReference type="ARBA" id="ARBA00022448"/>
    </source>
</evidence>
<dbReference type="OrthoDB" id="14535at2759"/>
<dbReference type="InterPro" id="IPR045299">
    <property type="entry name" value="Complex1_LYR_NDUFA6_LYRM6"/>
</dbReference>
<dbReference type="InterPro" id="IPR008011">
    <property type="entry name" value="Complex1_LYR_dom"/>
</dbReference>
<dbReference type="GO" id="GO:0006979">
    <property type="term" value="P:response to oxidative stress"/>
    <property type="evidence" value="ECO:0007669"/>
    <property type="project" value="TreeGrafter"/>
</dbReference>
<evidence type="ECO:0000259" key="9">
    <source>
        <dbReference type="Pfam" id="PF05347"/>
    </source>
</evidence>
<evidence type="ECO:0000313" key="11">
    <source>
        <dbReference type="Proteomes" id="UP000664859"/>
    </source>
</evidence>
<keyword evidence="3" id="KW-0813">Transport</keyword>
<dbReference type="Proteomes" id="UP000664859">
    <property type="component" value="Unassembled WGS sequence"/>
</dbReference>
<dbReference type="CDD" id="cd20266">
    <property type="entry name" value="Complex1_LYR_NDUFA6_LYRM6"/>
    <property type="match status" value="1"/>
</dbReference>
<evidence type="ECO:0000256" key="7">
    <source>
        <dbReference type="ARBA" id="ARBA00023128"/>
    </source>
</evidence>
<dbReference type="EMBL" id="JAFCMP010000511">
    <property type="protein sequence ID" value="KAG5178919.1"/>
    <property type="molecule type" value="Genomic_DNA"/>
</dbReference>
<dbReference type="Pfam" id="PF05347">
    <property type="entry name" value="Complex1_LYR"/>
    <property type="match status" value="1"/>
</dbReference>
<dbReference type="PANTHER" id="PTHR12964:SF0">
    <property type="entry name" value="NADH DEHYDROGENASE [UBIQUINONE] 1 ALPHA SUBCOMPLEX SUBUNIT 6"/>
    <property type="match status" value="1"/>
</dbReference>
<proteinExistence type="inferred from homology"/>
<dbReference type="GO" id="GO:0045271">
    <property type="term" value="C:respiratory chain complex I"/>
    <property type="evidence" value="ECO:0007669"/>
    <property type="project" value="InterPro"/>
</dbReference>
<dbReference type="AlphaFoldDB" id="A0A835YPN0"/>
<comment type="caution">
    <text evidence="10">The sequence shown here is derived from an EMBL/GenBank/DDBJ whole genome shotgun (WGS) entry which is preliminary data.</text>
</comment>
<dbReference type="InterPro" id="IPR016488">
    <property type="entry name" value="NADH_Ub_cplx-1_asu_su-6"/>
</dbReference>
<keyword evidence="6" id="KW-0249">Electron transport</keyword>
<protein>
    <submittedName>
        <fullName evidence="10">NADH dehydrogenase</fullName>
    </submittedName>
</protein>
<feature type="domain" description="Complex 1 LYR protein" evidence="9">
    <location>
        <begin position="26"/>
        <end position="84"/>
    </location>
</feature>
<evidence type="ECO:0000313" key="10">
    <source>
        <dbReference type="EMBL" id="KAG5178919.1"/>
    </source>
</evidence>